<dbReference type="STRING" id="1859457.BET10_19270"/>
<dbReference type="AlphaFoldDB" id="A0A1S1MSA4"/>
<evidence type="ECO:0000313" key="1">
    <source>
        <dbReference type="EMBL" id="OHU88951.1"/>
    </source>
</evidence>
<gene>
    <name evidence="1" type="ORF">BET10_19270</name>
</gene>
<dbReference type="OrthoDB" id="5759974at2"/>
<dbReference type="Proteomes" id="UP000179786">
    <property type="component" value="Unassembled WGS sequence"/>
</dbReference>
<evidence type="ECO:0000313" key="2">
    <source>
        <dbReference type="Proteomes" id="UP000179786"/>
    </source>
</evidence>
<protein>
    <submittedName>
        <fullName evidence="1">Uncharacterized protein</fullName>
    </submittedName>
</protein>
<comment type="caution">
    <text evidence="1">The sequence shown here is derived from an EMBL/GenBank/DDBJ whole genome shotgun (WGS) entry which is preliminary data.</text>
</comment>
<dbReference type="RefSeq" id="WP_070986865.1">
    <property type="nucleotide sequence ID" value="NZ_MKJU01000030.1"/>
</dbReference>
<sequence>MKKTYLVIAGLVAAVLLWFLSGEKKNLETEPYSKPKNDMNVPIVGQFPGTVTQPKTQVSAKPEATVHTSRQLSEAAQHVAIQYEQTLKYPPYSQPLTEHDEDRLNPNHFYPVTSMVEGSEQPLSVKLSKYRYVYPEDILIEVTGPNLKQVELKLVDIDTQREYASTTLQTSPFEGRFKGEKQFPRALQLVANVKLENQKIPVVVQFQYMQPSAKIVSVTDVYPQNENMIIELNLAVSNPGIYRLRANLFTSDGQPLAHLVSKEKLSKGSQSMMLKAHWSVLRPNTANMLLSGFVIERMSPSPAEPASYGNSEIKTFEIKDFAFDSLQQLPYNASSEEQQSLEFLRQLARDGNL</sequence>
<dbReference type="EMBL" id="MKJU01000030">
    <property type="protein sequence ID" value="OHU88951.1"/>
    <property type="molecule type" value="Genomic_DNA"/>
</dbReference>
<name>A0A1S1MSA4_9GAMM</name>
<proteinExistence type="predicted"/>
<accession>A0A1S1MSA4</accession>
<reference evidence="1 2" key="1">
    <citation type="submission" date="2016-09" db="EMBL/GenBank/DDBJ databases">
        <title>Pseudoalteromonas amylolytica sp. nov., isolated from the surface seawater.</title>
        <authorList>
            <person name="Wu Y.-H."/>
            <person name="Cheng H."/>
            <person name="Jin X.-B."/>
            <person name="Wang C.-S."/>
            <person name="Xu X.-W."/>
        </authorList>
    </citation>
    <scope>NUCLEOTIDE SEQUENCE [LARGE SCALE GENOMIC DNA]</scope>
    <source>
        <strain evidence="1 2">JW1</strain>
    </source>
</reference>
<organism evidence="1 2">
    <name type="scientific">Pseudoalteromonas amylolytica</name>
    <dbReference type="NCBI Taxonomy" id="1859457"/>
    <lineage>
        <taxon>Bacteria</taxon>
        <taxon>Pseudomonadati</taxon>
        <taxon>Pseudomonadota</taxon>
        <taxon>Gammaproteobacteria</taxon>
        <taxon>Alteromonadales</taxon>
        <taxon>Pseudoalteromonadaceae</taxon>
        <taxon>Pseudoalteromonas</taxon>
    </lineage>
</organism>
<keyword evidence="2" id="KW-1185">Reference proteome</keyword>